<name>A0AA96WXH0_LEPBY</name>
<organism evidence="2">
    <name type="scientific">Leptolyngbya boryana CZ1</name>
    <dbReference type="NCBI Taxonomy" id="3060204"/>
    <lineage>
        <taxon>Bacteria</taxon>
        <taxon>Bacillati</taxon>
        <taxon>Cyanobacteriota</taxon>
        <taxon>Cyanophyceae</taxon>
        <taxon>Leptolyngbyales</taxon>
        <taxon>Leptolyngbyaceae</taxon>
        <taxon>Leptolyngbya group</taxon>
        <taxon>Leptolyngbya</taxon>
    </lineage>
</organism>
<protein>
    <submittedName>
        <fullName evidence="2">Uncharacterized protein</fullName>
    </submittedName>
</protein>
<dbReference type="AlphaFoldDB" id="A0AA96WXH0"/>
<keyword evidence="1" id="KW-1133">Transmembrane helix</keyword>
<dbReference type="EMBL" id="CP130144">
    <property type="protein sequence ID" value="WNZ47367.1"/>
    <property type="molecule type" value="Genomic_DNA"/>
</dbReference>
<keyword evidence="1" id="KW-0812">Transmembrane</keyword>
<proteinExistence type="predicted"/>
<reference evidence="2" key="1">
    <citation type="journal article" date="2023" name="Plants (Basel)">
        <title>Genomic Analysis of Leptolyngbya boryana CZ1 Reveals Efficient Carbon Fixation Modules.</title>
        <authorList>
            <person name="Bai X."/>
            <person name="Wang H."/>
            <person name="Cheng W."/>
            <person name="Wang J."/>
            <person name="Ma M."/>
            <person name="Hu H."/>
            <person name="Song Z."/>
            <person name="Ma H."/>
            <person name="Fan Y."/>
            <person name="Du C."/>
            <person name="Xu J."/>
        </authorList>
    </citation>
    <scope>NUCLEOTIDE SEQUENCE</scope>
    <source>
        <strain evidence="2">CZ1</strain>
    </source>
</reference>
<keyword evidence="1" id="KW-0472">Membrane</keyword>
<sequence>MQFKGIKQGKVIRLTTDAAIEDNNEVTLQVVKGNRWSSLRLRRVLSIIITSIGIFYLLLSLMGNIKKDDRLGQSEIIIFATILLLNSELIERLAKLQLGKDGMTLELKEKVETVQKKQDEQQEEIESIVAFLVKRSMNDGDYEVLKELASELSFAFDKAQEKSRQVQKAFLCLRDLGLIEKAGGELLKKEDIEELPSPSPNLKNHISITRRGRQCLVLIERYSQNNQPTPLNSSSGKQV</sequence>
<feature type="transmembrane region" description="Helical" evidence="1">
    <location>
        <begin position="44"/>
        <end position="65"/>
    </location>
</feature>
<accession>A0AA96WXH0</accession>
<evidence type="ECO:0000313" key="2">
    <source>
        <dbReference type="EMBL" id="WNZ47367.1"/>
    </source>
</evidence>
<gene>
    <name evidence="2" type="ORF">Q2T42_05905</name>
</gene>
<evidence type="ECO:0000256" key="1">
    <source>
        <dbReference type="SAM" id="Phobius"/>
    </source>
</evidence>
<dbReference type="RefSeq" id="WP_316428068.1">
    <property type="nucleotide sequence ID" value="NZ_CP130144.1"/>
</dbReference>
<reference evidence="2" key="2">
    <citation type="submission" date="2023-07" db="EMBL/GenBank/DDBJ databases">
        <authorList>
            <person name="Bai X.-H."/>
            <person name="Wang H.-H."/>
            <person name="Wang J."/>
            <person name="Ma M.-Y."/>
            <person name="Hu H.-H."/>
            <person name="Song Z.-L."/>
            <person name="Ma H.-G."/>
            <person name="Fan Y."/>
            <person name="Du C.-Y."/>
            <person name="Xu J.-C."/>
        </authorList>
    </citation>
    <scope>NUCLEOTIDE SEQUENCE</scope>
    <source>
        <strain evidence="2">CZ1</strain>
    </source>
</reference>